<evidence type="ECO:0000256" key="3">
    <source>
        <dbReference type="ARBA" id="ARBA00022729"/>
    </source>
</evidence>
<dbReference type="AlphaFoldDB" id="A0AAW7ZEC0"/>
<dbReference type="PROSITE" id="PS51257">
    <property type="entry name" value="PROKAR_LIPOPROTEIN"/>
    <property type="match status" value="1"/>
</dbReference>
<dbReference type="Proteomes" id="UP001172911">
    <property type="component" value="Unassembled WGS sequence"/>
</dbReference>
<comment type="similarity">
    <text evidence="2">Belongs to the bacterial solute-binding protein SsuA/TauA family.</text>
</comment>
<reference evidence="5" key="1">
    <citation type="journal article" date="2023" name="J. Hazard. Mater.">
        <title>Anaerobic biodegradation of pyrene and benzo[a]pyrene by a new sulfate-reducing Desulforamulus aquiferis strain DSA.</title>
        <authorList>
            <person name="Zhang Z."/>
            <person name="Sun J."/>
            <person name="Gong X."/>
            <person name="Wang C."/>
            <person name="Wang H."/>
        </authorList>
    </citation>
    <scope>NUCLEOTIDE SEQUENCE</scope>
    <source>
        <strain evidence="5">DSA</strain>
    </source>
</reference>
<dbReference type="SUPFAM" id="SSF53850">
    <property type="entry name" value="Periplasmic binding protein-like II"/>
    <property type="match status" value="1"/>
</dbReference>
<evidence type="ECO:0000313" key="5">
    <source>
        <dbReference type="EMBL" id="MDO7787642.1"/>
    </source>
</evidence>
<gene>
    <name evidence="5" type="ORF">P6N53_10470</name>
</gene>
<evidence type="ECO:0000256" key="2">
    <source>
        <dbReference type="ARBA" id="ARBA00010742"/>
    </source>
</evidence>
<organism evidence="5 6">
    <name type="scientific">Desulforamulus aquiferis</name>
    <dbReference type="NCBI Taxonomy" id="1397668"/>
    <lineage>
        <taxon>Bacteria</taxon>
        <taxon>Bacillati</taxon>
        <taxon>Bacillota</taxon>
        <taxon>Clostridia</taxon>
        <taxon>Eubacteriales</taxon>
        <taxon>Peptococcaceae</taxon>
        <taxon>Desulforamulus</taxon>
    </lineage>
</organism>
<evidence type="ECO:0000313" key="6">
    <source>
        <dbReference type="Proteomes" id="UP001172911"/>
    </source>
</evidence>
<keyword evidence="3" id="KW-0732">Signal</keyword>
<dbReference type="SMART" id="SM00062">
    <property type="entry name" value="PBPb"/>
    <property type="match status" value="1"/>
</dbReference>
<sequence length="312" mass="34254">MKKYLFAVLLPIIILFAGGCGQESTKLKVGMLPIADNLPFWVAEQKGYFKEEGIEVELIAFPSALERDSAFTAKQIDAGIGDLIAVATMNNAGTKVKSVAVAQGISPGENRFAILAAPNSDIKSVEQLKNVPIAMSLNTINEYITDRMLTEKGLSQEDIKKIAVPKLPVRFDALMGGTVMAATLPDPMATLAEIGGAHLIADNSKNTLAQTVVIVRQETLDKNDIDIEKLMKAYSRAVSDIQRNPDQFNDILMEEAKIPKNLLSSGNQLRFIYSAPELPKEEDVDAVIEWMLEHDLLKNKLTYDDMVYGKVL</sequence>
<reference evidence="5" key="2">
    <citation type="submission" date="2023-03" db="EMBL/GenBank/DDBJ databases">
        <authorList>
            <person name="Zhang Z."/>
        </authorList>
    </citation>
    <scope>NUCLEOTIDE SEQUENCE</scope>
    <source>
        <strain evidence="5">DSA</strain>
    </source>
</reference>
<comment type="subcellular location">
    <subcellularLocation>
        <location evidence="1">Periplasm</location>
    </subcellularLocation>
</comment>
<dbReference type="Gene3D" id="3.40.190.10">
    <property type="entry name" value="Periplasmic binding protein-like II"/>
    <property type="match status" value="2"/>
</dbReference>
<dbReference type="InterPro" id="IPR015168">
    <property type="entry name" value="SsuA/THI5"/>
</dbReference>
<dbReference type="InterPro" id="IPR001638">
    <property type="entry name" value="Solute-binding_3/MltF_N"/>
</dbReference>
<comment type="caution">
    <text evidence="5">The sequence shown here is derived from an EMBL/GenBank/DDBJ whole genome shotgun (WGS) entry which is preliminary data.</text>
</comment>
<proteinExistence type="inferred from homology"/>
<name>A0AAW7ZEC0_9FIRM</name>
<dbReference type="EMBL" id="JARPTC010000014">
    <property type="protein sequence ID" value="MDO7787642.1"/>
    <property type="molecule type" value="Genomic_DNA"/>
</dbReference>
<keyword evidence="6" id="KW-1185">Reference proteome</keyword>
<feature type="domain" description="Solute-binding protein family 3/N-terminal" evidence="4">
    <location>
        <begin position="26"/>
        <end position="238"/>
    </location>
</feature>
<dbReference type="RefSeq" id="WP_304542837.1">
    <property type="nucleotide sequence ID" value="NZ_JARPTC010000014.1"/>
</dbReference>
<evidence type="ECO:0000256" key="1">
    <source>
        <dbReference type="ARBA" id="ARBA00004418"/>
    </source>
</evidence>
<dbReference type="GO" id="GO:0042597">
    <property type="term" value="C:periplasmic space"/>
    <property type="evidence" value="ECO:0007669"/>
    <property type="project" value="UniProtKB-SubCell"/>
</dbReference>
<evidence type="ECO:0000259" key="4">
    <source>
        <dbReference type="SMART" id="SM00062"/>
    </source>
</evidence>
<protein>
    <submittedName>
        <fullName evidence="5">MetQ/NlpA family ABC transporter substrate-binding protein</fullName>
    </submittedName>
</protein>
<accession>A0AAW7ZEC0</accession>
<dbReference type="PANTHER" id="PTHR30024:SF47">
    <property type="entry name" value="TAURINE-BINDING PERIPLASMIC PROTEIN"/>
    <property type="match status" value="1"/>
</dbReference>
<dbReference type="PANTHER" id="PTHR30024">
    <property type="entry name" value="ALIPHATIC SULFONATES-BINDING PROTEIN-RELATED"/>
    <property type="match status" value="1"/>
</dbReference>
<dbReference type="Pfam" id="PF09084">
    <property type="entry name" value="NMT1"/>
    <property type="match status" value="1"/>
</dbReference>